<feature type="domain" description="FtsK" evidence="4">
    <location>
        <begin position="325"/>
        <end position="509"/>
    </location>
</feature>
<evidence type="ECO:0000313" key="5">
    <source>
        <dbReference type="EMBL" id="GAA4183825.1"/>
    </source>
</evidence>
<organism evidence="5 6">
    <name type="scientific">Gryllotalpicola kribbensis</name>
    <dbReference type="NCBI Taxonomy" id="993084"/>
    <lineage>
        <taxon>Bacteria</taxon>
        <taxon>Bacillati</taxon>
        <taxon>Actinomycetota</taxon>
        <taxon>Actinomycetes</taxon>
        <taxon>Micrococcales</taxon>
        <taxon>Microbacteriaceae</taxon>
        <taxon>Gryllotalpicola</taxon>
    </lineage>
</organism>
<keyword evidence="2 3" id="KW-0067">ATP-binding</keyword>
<dbReference type="Gene3D" id="3.40.50.300">
    <property type="entry name" value="P-loop containing nucleotide triphosphate hydrolases"/>
    <property type="match status" value="3"/>
</dbReference>
<comment type="caution">
    <text evidence="5">The sequence shown here is derived from an EMBL/GenBank/DDBJ whole genome shotgun (WGS) entry which is preliminary data.</text>
</comment>
<dbReference type="SMART" id="SM00382">
    <property type="entry name" value="AAA"/>
    <property type="match status" value="2"/>
</dbReference>
<protein>
    <recommendedName>
        <fullName evidence="4">FtsK domain-containing protein</fullName>
    </recommendedName>
</protein>
<keyword evidence="1 3" id="KW-0547">Nucleotide-binding</keyword>
<dbReference type="EMBL" id="BAABBX010000002">
    <property type="protein sequence ID" value="GAA4183825.1"/>
    <property type="molecule type" value="Genomic_DNA"/>
</dbReference>
<dbReference type="InterPro" id="IPR003593">
    <property type="entry name" value="AAA+_ATPase"/>
</dbReference>
<dbReference type="InterPro" id="IPR050206">
    <property type="entry name" value="FtsK/SpoIIIE/SftA"/>
</dbReference>
<dbReference type="PANTHER" id="PTHR22683">
    <property type="entry name" value="SPORULATION PROTEIN RELATED"/>
    <property type="match status" value="1"/>
</dbReference>
<accession>A0ABP8AH22</accession>
<dbReference type="InterPro" id="IPR027417">
    <property type="entry name" value="P-loop_NTPase"/>
</dbReference>
<name>A0ABP8AH22_9MICO</name>
<gene>
    <name evidence="5" type="ORF">GCM10022288_03730</name>
</gene>
<dbReference type="PANTHER" id="PTHR22683:SF1">
    <property type="entry name" value="TYPE VII SECRETION SYSTEM PROTEIN ESSC"/>
    <property type="match status" value="1"/>
</dbReference>
<evidence type="ECO:0000256" key="1">
    <source>
        <dbReference type="ARBA" id="ARBA00022741"/>
    </source>
</evidence>
<proteinExistence type="predicted"/>
<dbReference type="PROSITE" id="PS50901">
    <property type="entry name" value="FTSK"/>
    <property type="match status" value="1"/>
</dbReference>
<dbReference type="InterPro" id="IPR002543">
    <property type="entry name" value="FtsK_dom"/>
</dbReference>
<reference evidence="6" key="1">
    <citation type="journal article" date="2019" name="Int. J. Syst. Evol. Microbiol.">
        <title>The Global Catalogue of Microorganisms (GCM) 10K type strain sequencing project: providing services to taxonomists for standard genome sequencing and annotation.</title>
        <authorList>
            <consortium name="The Broad Institute Genomics Platform"/>
            <consortium name="The Broad Institute Genome Sequencing Center for Infectious Disease"/>
            <person name="Wu L."/>
            <person name="Ma J."/>
        </authorList>
    </citation>
    <scope>NUCLEOTIDE SEQUENCE [LARGE SCALE GENOMIC DNA]</scope>
    <source>
        <strain evidence="6">JCM 17593</strain>
    </source>
</reference>
<dbReference type="CDD" id="cd01127">
    <property type="entry name" value="TrwB_TraG_TraD_VirD4"/>
    <property type="match status" value="1"/>
</dbReference>
<evidence type="ECO:0000256" key="2">
    <source>
        <dbReference type="ARBA" id="ARBA00022840"/>
    </source>
</evidence>
<feature type="binding site" evidence="3">
    <location>
        <begin position="344"/>
        <end position="351"/>
    </location>
    <ligand>
        <name>ATP</name>
        <dbReference type="ChEBI" id="CHEBI:30616"/>
    </ligand>
</feature>
<keyword evidence="6" id="KW-1185">Reference proteome</keyword>
<evidence type="ECO:0000313" key="6">
    <source>
        <dbReference type="Proteomes" id="UP001500213"/>
    </source>
</evidence>
<dbReference type="SUPFAM" id="SSF52540">
    <property type="entry name" value="P-loop containing nucleoside triphosphate hydrolases"/>
    <property type="match status" value="1"/>
</dbReference>
<dbReference type="Proteomes" id="UP001500213">
    <property type="component" value="Unassembled WGS sequence"/>
</dbReference>
<evidence type="ECO:0000259" key="4">
    <source>
        <dbReference type="PROSITE" id="PS50901"/>
    </source>
</evidence>
<sequence>MSWAAFITPVVMAGALWLMTRSPYALAFAALGPIGAVISLLEGRRGGGRERRAAAAERAAELERLRAGVELAHERLRRALRRRAPGAAAALASMEGPALWKGDEAVVALGVGTVASGLTVTGDAREPDELALCHLAERLDGAPVVAFPEQGIAVCGPDVLARAYLRGLLVQLFAALPPGRLGPPELIDAAGHARGEWDWLEALPHCSGAGGAVVPRFGVFAQARLVPPGYRVVVSLGSPVAAAVEVFGGENRAGSGSAEHALLEASVAPELVSRAEAERFVAALVARAAGLGLGAGTRALPAEVAFGDLPAAGGPRLGASIGRTQHGIAEVDLVADGPHAVVAGVTGSGKSELLVTWVAGMVSGRSSAEIVVLLVDFKGGAAFRPLAALPHVVGVITDLQHGEAARALSSLSAELRRREAELARLGVRDVAEARGALPRLVIVVDEFAAMIDAFPDFGPLFTDIAARGRALGIHLILATQRPAGVMRDALVANCPLRLSLRVQSDSDSRWVVGTDAASRLSASNPGRCIMSIDGAATEVQIARTTAADLAELAAASAHSSPRRPWLDPLPAVLTRADLPADAGRQVVGLADLPDQQQRAMLTFRAEEAPLLVLGAARSGKSSVLRLLADASGLDSVVVGADREHAWDAVEAAAERCEDPDAADSPGLLLAIDDADAVCARLGDEYAAAWSERLARVLRDGPAAGVYAVVAAQRQAGPMRSTLALARETVLLRQPNRQEHVLAGAPAELWDEGMPAGGGVWRGRRVQFLAPGPHLETLDGVRIASAGEPPARVTLVPARGSATILVSRSPARVLSRARAAGLPAEAVVDLTQPPVAGTLVPEAVLADARLPTGVLLVGDPDAWLGRWSLFAALKARHPIVFSGCDAADVRALTRSRALPPPLSPGSGAGWLVSADGRMRRCVLEAA</sequence>
<evidence type="ECO:0000256" key="3">
    <source>
        <dbReference type="PROSITE-ProRule" id="PRU00289"/>
    </source>
</evidence>
<dbReference type="Pfam" id="PF01580">
    <property type="entry name" value="FtsK_SpoIIIE"/>
    <property type="match status" value="1"/>
</dbReference>